<keyword evidence="1" id="KW-0812">Transmembrane</keyword>
<evidence type="ECO:0000313" key="2">
    <source>
        <dbReference type="EMBL" id="TLM75614.1"/>
    </source>
</evidence>
<keyword evidence="1" id="KW-0472">Membrane</keyword>
<dbReference type="RefSeq" id="WP_138236586.1">
    <property type="nucleotide sequence ID" value="NZ_CP185860.1"/>
</dbReference>
<gene>
    <name evidence="2" type="ORF">FDY93_15050</name>
</gene>
<dbReference type="Proteomes" id="UP000306791">
    <property type="component" value="Unassembled WGS sequence"/>
</dbReference>
<keyword evidence="3" id="KW-1185">Reference proteome</keyword>
<dbReference type="EMBL" id="VANI01000016">
    <property type="protein sequence ID" value="TLM75614.1"/>
    <property type="molecule type" value="Genomic_DNA"/>
</dbReference>
<evidence type="ECO:0000313" key="3">
    <source>
        <dbReference type="Proteomes" id="UP000306791"/>
    </source>
</evidence>
<evidence type="ECO:0000256" key="1">
    <source>
        <dbReference type="SAM" id="Phobius"/>
    </source>
</evidence>
<comment type="caution">
    <text evidence="2">The sequence shown here is derived from an EMBL/GenBank/DDBJ whole genome shotgun (WGS) entry which is preliminary data.</text>
</comment>
<accession>A0ABY2UED6</accession>
<proteinExistence type="predicted"/>
<protein>
    <recommendedName>
        <fullName evidence="4">Outer membrane beta-barrel protein</fullName>
    </recommendedName>
</protein>
<reference evidence="2 3" key="1">
    <citation type="submission" date="2019-05" db="EMBL/GenBank/DDBJ databases">
        <title>Microbulbifer harenosus sp. nov., an alginate-degrading bacterium isolated from coastal sand.</title>
        <authorList>
            <person name="Huang H."/>
            <person name="Mo K."/>
            <person name="Bao S."/>
        </authorList>
    </citation>
    <scope>NUCLEOTIDE SEQUENCE [LARGE SCALE GENOMIC DNA]</scope>
    <source>
        <strain evidence="2 3">HB161719</strain>
    </source>
</reference>
<feature type="transmembrane region" description="Helical" evidence="1">
    <location>
        <begin position="41"/>
        <end position="61"/>
    </location>
</feature>
<organism evidence="2 3">
    <name type="scientific">Microbulbifer harenosus</name>
    <dbReference type="NCBI Taxonomy" id="2576840"/>
    <lineage>
        <taxon>Bacteria</taxon>
        <taxon>Pseudomonadati</taxon>
        <taxon>Pseudomonadota</taxon>
        <taxon>Gammaproteobacteria</taxon>
        <taxon>Cellvibrionales</taxon>
        <taxon>Microbulbiferaceae</taxon>
        <taxon>Microbulbifer</taxon>
    </lineage>
</organism>
<evidence type="ECO:0008006" key="4">
    <source>
        <dbReference type="Google" id="ProtNLM"/>
    </source>
</evidence>
<keyword evidence="1" id="KW-1133">Transmembrane helix</keyword>
<sequence length="420" mass="47086">MFNDITIAALKIQQDTEMKLLQVDTLAFAFMRCRRRNRPRIILLWSLMAASQSGFAVTIALPANIELNSMATVEVQYDDNVFLAAENEQDDWVTRTIPALDISREGTATSFSGSFSLANSHYRDSSRQSFNDYVGNFDWRWRAANFLEVQTSVNYTDLAQTISGNPDGGLDPILIEGQRTRRPSADVTFILGRQGSSAQGVIRHAKQKNAFEEPARDFATARSSIDMNYSPSNRVMLGVQLANTEFDYVDLGVVPDRDSREILVLGTAEYRLAKTRLGLRAGRLNKDFRLNERQDFAGPRWDVTASWSPKTYSTLSITTGRTVQESPGTADFVDVESSVFSWSHQWTGTLDSTLSYSRTVGEFVGEASTSNVLRSNLMIRYQPADWLRLYMGFSRLENQISTTASGIENSRYMLGVEAPL</sequence>
<name>A0ABY2UED6_9GAMM</name>